<feature type="domain" description="Alpha-L-rhamnosidase six-hairpin glycosidase" evidence="2">
    <location>
        <begin position="304"/>
        <end position="537"/>
    </location>
</feature>
<dbReference type="SUPFAM" id="SSF48208">
    <property type="entry name" value="Six-hairpin glycosidases"/>
    <property type="match status" value="1"/>
</dbReference>
<reference evidence="4 5" key="1">
    <citation type="journal article" date="2019" name="PLoS ONE">
        <title>Comparative genome analysis indicates high evolutionary potential of pathogenicity genes in Colletotrichum tanaceti.</title>
        <authorList>
            <person name="Lelwala R.V."/>
            <person name="Korhonen P.K."/>
            <person name="Young N.D."/>
            <person name="Scott J.B."/>
            <person name="Ades P.A."/>
            <person name="Gasser R.B."/>
            <person name="Taylor P.W.J."/>
        </authorList>
    </citation>
    <scope>NUCLEOTIDE SEQUENCE [LARGE SCALE GENOMIC DNA]</scope>
    <source>
        <strain evidence="4">BRIP57314</strain>
    </source>
</reference>
<proteinExistence type="predicted"/>
<dbReference type="Pfam" id="PF17389">
    <property type="entry name" value="Bac_rhamnosid6H"/>
    <property type="match status" value="1"/>
</dbReference>
<dbReference type="InterPro" id="IPR035396">
    <property type="entry name" value="Bac_rhamnosid6H"/>
</dbReference>
<accession>A0A4U6XJL7</accession>
<keyword evidence="5" id="KW-1185">Reference proteome</keyword>
<feature type="domain" description="Alpha-L-rhamnosidase C-terminal" evidence="3">
    <location>
        <begin position="648"/>
        <end position="720"/>
    </location>
</feature>
<evidence type="ECO:0000313" key="4">
    <source>
        <dbReference type="EMBL" id="TKW55904.1"/>
    </source>
</evidence>
<dbReference type="GO" id="GO:0005975">
    <property type="term" value="P:carbohydrate metabolic process"/>
    <property type="evidence" value="ECO:0007669"/>
    <property type="project" value="InterPro"/>
</dbReference>
<dbReference type="GO" id="GO:0003824">
    <property type="term" value="F:catalytic activity"/>
    <property type="evidence" value="ECO:0007669"/>
    <property type="project" value="UniProtKB-ARBA"/>
</dbReference>
<feature type="region of interest" description="Disordered" evidence="1">
    <location>
        <begin position="1"/>
        <end position="28"/>
    </location>
</feature>
<name>A0A4U6XJL7_9PEZI</name>
<dbReference type="STRING" id="1306861.A0A4U6XJL7"/>
<dbReference type="Pfam" id="PF17390">
    <property type="entry name" value="Bac_rhamnosid_C"/>
    <property type="match status" value="1"/>
</dbReference>
<protein>
    <submittedName>
        <fullName evidence="4">Uncharacterized protein</fullName>
    </submittedName>
</protein>
<dbReference type="EMBL" id="PJEX01000083">
    <property type="protein sequence ID" value="TKW55904.1"/>
    <property type="molecule type" value="Genomic_DNA"/>
</dbReference>
<dbReference type="Gene3D" id="1.50.10.10">
    <property type="match status" value="1"/>
</dbReference>
<dbReference type="Proteomes" id="UP000310108">
    <property type="component" value="Unassembled WGS sequence"/>
</dbReference>
<evidence type="ECO:0000313" key="5">
    <source>
        <dbReference type="Proteomes" id="UP000310108"/>
    </source>
</evidence>
<dbReference type="InterPro" id="IPR008928">
    <property type="entry name" value="6-hairpin_glycosidase_sf"/>
</dbReference>
<dbReference type="AlphaFoldDB" id="A0A4U6XJL7"/>
<organism evidence="4 5">
    <name type="scientific">Colletotrichum tanaceti</name>
    <dbReference type="NCBI Taxonomy" id="1306861"/>
    <lineage>
        <taxon>Eukaryota</taxon>
        <taxon>Fungi</taxon>
        <taxon>Dikarya</taxon>
        <taxon>Ascomycota</taxon>
        <taxon>Pezizomycotina</taxon>
        <taxon>Sordariomycetes</taxon>
        <taxon>Hypocreomycetidae</taxon>
        <taxon>Glomerellales</taxon>
        <taxon>Glomerellaceae</taxon>
        <taxon>Colletotrichum</taxon>
        <taxon>Colletotrichum destructivum species complex</taxon>
    </lineage>
</organism>
<dbReference type="PANTHER" id="PTHR34987">
    <property type="entry name" value="C, PUTATIVE (AFU_ORTHOLOGUE AFUA_3G02880)-RELATED"/>
    <property type="match status" value="1"/>
</dbReference>
<gene>
    <name evidence="4" type="ORF">CTA1_10936</name>
</gene>
<dbReference type="PANTHER" id="PTHR34987:SF5">
    <property type="entry name" value="ALPHA-RHAMNOSIDASE"/>
    <property type="match status" value="1"/>
</dbReference>
<comment type="caution">
    <text evidence="4">The sequence shown here is derived from an EMBL/GenBank/DDBJ whole genome shotgun (WGS) entry which is preliminary data.</text>
</comment>
<evidence type="ECO:0000259" key="2">
    <source>
        <dbReference type="Pfam" id="PF17389"/>
    </source>
</evidence>
<dbReference type="InterPro" id="IPR012341">
    <property type="entry name" value="6hp_glycosidase-like_sf"/>
</dbReference>
<dbReference type="Gene3D" id="2.60.420.10">
    <property type="entry name" value="Maltose phosphorylase, domain 3"/>
    <property type="match status" value="1"/>
</dbReference>
<evidence type="ECO:0000259" key="3">
    <source>
        <dbReference type="Pfam" id="PF17390"/>
    </source>
</evidence>
<dbReference type="InterPro" id="IPR035398">
    <property type="entry name" value="Bac_rhamnosid_C"/>
</dbReference>
<sequence>MPPVPFHKQRSCDAVDQGTPRFSSPDTTSNMVSCKSLLVSFGLVAGTRAQSCWRNATCTHPTEASFPGPWDENNFAPDSRTARPKSVLSLSTGEPLAAFTSSSSSFSTIQVLKGNGSALVFDFGVLVGGVTTVNYTLTGAGPVTLGLAWTEAKNWIGEYSDSSNGNYRGPGQALISDDGALFHDVAAPGQGSYTVPLARLRGGFRYLTLYLVTASSSNSTTAAEDATLSLDDVSLEIVFQPTWSNLRAYQGYFHSSDDMLNKIWYSGAYTLQTNAAPPETGRVLTEDIWDGGWSNDAWLGVGSSLLLDGAKRDRWIWPGDMGVAVPSAFVSTGDLESARNAIQTMFDFQRPSGIFPRAGPPYLDATSDTYHMWTMIGAYNYVLFSGDLGWLASNWATYLRAMDYIYAKVLPATGILNATATGDWARYINSMNGSAPNMLLYRTLTTGAFLADLAPVGNGSNSSTTTTTTTTLGTANLTETWLSRAKTLKQAIMTHLWDPAKGAFIDGYKNRTLYPQDSNSYAVAFGVVDPSGAEAASISRVLTENWTPIGPSSPELPGNVSPFISSIELEAHFVAGRPDRAVQLMRDSWGWYLRHPNGTGSTVIEGYLADGTFGYRSTRGYTNDPSYVSHAHGWSSGPTSTLTEYLVGLRVTRPAGAAWSLKPAFGEVPEAQAGFTTALGRFSARWRVEGAVATVEWDVPEGTRGWVELGGEEKGRWVDGGTGTASVRVRGACGSRSKRRERLDSSE</sequence>
<evidence type="ECO:0000256" key="1">
    <source>
        <dbReference type="SAM" id="MobiDB-lite"/>
    </source>
</evidence>